<dbReference type="GO" id="GO:0006425">
    <property type="term" value="P:glutaminyl-tRNA aminoacylation"/>
    <property type="evidence" value="ECO:0007669"/>
    <property type="project" value="TreeGrafter"/>
</dbReference>
<dbReference type="Gene3D" id="3.40.50.620">
    <property type="entry name" value="HUPs"/>
    <property type="match status" value="1"/>
</dbReference>
<keyword evidence="7 14" id="KW-0863">Zinc-finger</keyword>
<dbReference type="InterPro" id="IPR001412">
    <property type="entry name" value="aa-tRNA-synth_I_CS"/>
</dbReference>
<dbReference type="GO" id="GO:0000428">
    <property type="term" value="C:DNA-directed RNA polymerase complex"/>
    <property type="evidence" value="ECO:0007669"/>
    <property type="project" value="UniProtKB-KW"/>
</dbReference>
<dbReference type="FunFam" id="2.20.25.10:FF:000004">
    <property type="entry name" value="DNA-directed RNA polymerase subunit"/>
    <property type="match status" value="1"/>
</dbReference>
<dbReference type="SMART" id="SM00440">
    <property type="entry name" value="ZnF_C2C2"/>
    <property type="match status" value="1"/>
</dbReference>
<dbReference type="Gene3D" id="3.90.800.10">
    <property type="entry name" value="Glutamyl-tRNA Synthetase, Domain 3"/>
    <property type="match status" value="1"/>
</dbReference>
<evidence type="ECO:0000256" key="4">
    <source>
        <dbReference type="ARBA" id="ARBA00022598"/>
    </source>
</evidence>
<dbReference type="Pfam" id="PF02150">
    <property type="entry name" value="Zn_ribbon_RPB9"/>
    <property type="match status" value="1"/>
</dbReference>
<sequence>MGSGSFVGIKFCPECNNMLYPRENKEFRRLMYVCRNCEHSQIADNPCIYVNRLTHEVDELTQIVADVVHDPTLPRTEEHECPKCAKREAVFFQAQSRRAEEEMRLYFTRALDAFLGEVVGGGVAGIVLFNKDGLTVSRALDNSRGGGNVYSALLANIWETFERHGVRDELKEVVIGCENGTVVLTRVASMLLAVLGTEDAPLGVLLVKLHALVNEILSKHKNEILRLRYNFEFEPIFDELCKLLPNAKQEDIRKELDMRILLLLGLNQVVTRFPPEPNGILHIGHAKAINIDFGTAKAKGGITYLRLDDTNPEAEDERYVNEIIEMVKWLGFTPYKITHSSDYFDQLYEWAYVLINKGLAYVCHQGIEEMRGFDPPPSPWRDRPIEESIKLFEAMKNGAFNEGEATLRLKLTMEDSKQDPVCFLDLIKDF</sequence>
<dbReference type="WBParaSite" id="scaffold6688_cov158.g11138">
    <property type="protein sequence ID" value="scaffold6688_cov158.g11138"/>
    <property type="gene ID" value="scaffold6688_cov158.g11138"/>
</dbReference>
<keyword evidence="6 16" id="KW-0547">Nucleotide-binding</keyword>
<evidence type="ECO:0000256" key="8">
    <source>
        <dbReference type="ARBA" id="ARBA00022833"/>
    </source>
</evidence>
<evidence type="ECO:0000313" key="19">
    <source>
        <dbReference type="WBParaSite" id="scaffold6688_cov158.g11138"/>
    </source>
</evidence>
<keyword evidence="18" id="KW-1185">Reference proteome</keyword>
<dbReference type="FunFam" id="2.20.25.10:FF:000009">
    <property type="entry name" value="DNA-directed RNA polymerase subunit"/>
    <property type="match status" value="1"/>
</dbReference>
<accession>A0A915MYR6</accession>
<dbReference type="Pfam" id="PF01096">
    <property type="entry name" value="Zn_ribbon_TFIIS"/>
    <property type="match status" value="1"/>
</dbReference>
<dbReference type="InterPro" id="IPR001529">
    <property type="entry name" value="Zn_ribbon_RPB9"/>
</dbReference>
<dbReference type="CDD" id="cd10508">
    <property type="entry name" value="Zn-ribbon_RPB9"/>
    <property type="match status" value="1"/>
</dbReference>
<evidence type="ECO:0000256" key="5">
    <source>
        <dbReference type="ARBA" id="ARBA00022723"/>
    </source>
</evidence>
<evidence type="ECO:0000256" key="6">
    <source>
        <dbReference type="ARBA" id="ARBA00022741"/>
    </source>
</evidence>
<comment type="subcellular location">
    <subcellularLocation>
        <location evidence="1">Nucleus</location>
        <location evidence="1">Nucleolus</location>
    </subcellularLocation>
</comment>
<evidence type="ECO:0000259" key="17">
    <source>
        <dbReference type="PROSITE" id="PS51133"/>
    </source>
</evidence>
<dbReference type="Proteomes" id="UP000887561">
    <property type="component" value="Unplaced"/>
</dbReference>
<dbReference type="SUPFAM" id="SSF57783">
    <property type="entry name" value="Zinc beta-ribbon"/>
    <property type="match status" value="2"/>
</dbReference>
<evidence type="ECO:0000256" key="9">
    <source>
        <dbReference type="ARBA" id="ARBA00022840"/>
    </source>
</evidence>
<feature type="domain" description="TFIIS-type" evidence="17">
    <location>
        <begin position="77"/>
        <end position="108"/>
    </location>
</feature>
<dbReference type="GO" id="GO:0005730">
    <property type="term" value="C:nucleolus"/>
    <property type="evidence" value="ECO:0007669"/>
    <property type="project" value="UniProtKB-SubCell"/>
</dbReference>
<evidence type="ECO:0000256" key="2">
    <source>
        <dbReference type="ARBA" id="ARBA00007191"/>
    </source>
</evidence>
<reference evidence="19" key="1">
    <citation type="submission" date="2022-11" db="UniProtKB">
        <authorList>
            <consortium name="WormBaseParasite"/>
        </authorList>
    </citation>
    <scope>IDENTIFICATION</scope>
</reference>
<evidence type="ECO:0000256" key="11">
    <source>
        <dbReference type="ARBA" id="ARBA00023146"/>
    </source>
</evidence>
<comment type="similarity">
    <text evidence="16">Belongs to the class-I aminoacyl-tRNA synthetase family.</text>
</comment>
<evidence type="ECO:0000256" key="16">
    <source>
        <dbReference type="RuleBase" id="RU363037"/>
    </source>
</evidence>
<dbReference type="SMART" id="SM00960">
    <property type="entry name" value="Robl_LC7"/>
    <property type="match status" value="1"/>
</dbReference>
<evidence type="ECO:0000256" key="13">
    <source>
        <dbReference type="ARBA" id="ARBA00023242"/>
    </source>
</evidence>
<dbReference type="InterPro" id="IPR014729">
    <property type="entry name" value="Rossmann-like_a/b/a_fold"/>
</dbReference>
<dbReference type="SMART" id="SM00661">
    <property type="entry name" value="RPOL9"/>
    <property type="match status" value="1"/>
</dbReference>
<organism evidence="18 19">
    <name type="scientific">Meloidogyne javanica</name>
    <name type="common">Root-knot nematode worm</name>
    <dbReference type="NCBI Taxonomy" id="6303"/>
    <lineage>
        <taxon>Eukaryota</taxon>
        <taxon>Metazoa</taxon>
        <taxon>Ecdysozoa</taxon>
        <taxon>Nematoda</taxon>
        <taxon>Chromadorea</taxon>
        <taxon>Rhabditida</taxon>
        <taxon>Tylenchina</taxon>
        <taxon>Tylenchomorpha</taxon>
        <taxon>Tylenchoidea</taxon>
        <taxon>Meloidogynidae</taxon>
        <taxon>Meloidogyninae</taxon>
        <taxon>Meloidogyne</taxon>
        <taxon>Meloidogyne incognita group</taxon>
    </lineage>
</organism>
<dbReference type="GO" id="GO:0006351">
    <property type="term" value="P:DNA-templated transcription"/>
    <property type="evidence" value="ECO:0007669"/>
    <property type="project" value="InterPro"/>
</dbReference>
<dbReference type="InterPro" id="IPR034012">
    <property type="entry name" value="Zn_ribbon_RPB9_C"/>
</dbReference>
<dbReference type="InterPro" id="IPR001222">
    <property type="entry name" value="Znf_TFIIS"/>
</dbReference>
<comment type="similarity">
    <text evidence="15">Belongs to the archaeal rpoM/eukaryotic RPA12/RPB9/RPC11 RNA polymerase family.</text>
</comment>
<keyword evidence="9 16" id="KW-0067">ATP-binding</keyword>
<dbReference type="InterPro" id="IPR050132">
    <property type="entry name" value="Gln/Glu-tRNA_Ligase"/>
</dbReference>
<protein>
    <submittedName>
        <fullName evidence="19">TFIIS-type domain-containing protein</fullName>
    </submittedName>
</protein>
<dbReference type="SUPFAM" id="SSF52374">
    <property type="entry name" value="Nucleotidylyl transferase"/>
    <property type="match status" value="1"/>
</dbReference>
<dbReference type="GO" id="GO:0005524">
    <property type="term" value="F:ATP binding"/>
    <property type="evidence" value="ECO:0007669"/>
    <property type="project" value="UniProtKB-KW"/>
</dbReference>
<dbReference type="GO" id="GO:0004819">
    <property type="term" value="F:glutamine-tRNA ligase activity"/>
    <property type="evidence" value="ECO:0007669"/>
    <property type="project" value="TreeGrafter"/>
</dbReference>
<keyword evidence="5 15" id="KW-0479">Metal-binding</keyword>
<keyword evidence="4 16" id="KW-0436">Ligase</keyword>
<dbReference type="Gene3D" id="3.30.450.30">
    <property type="entry name" value="Dynein light chain 2a, cytoplasmic"/>
    <property type="match status" value="1"/>
</dbReference>
<keyword evidence="10 16" id="KW-0648">Protein biosynthesis</keyword>
<dbReference type="Gene3D" id="2.20.25.10">
    <property type="match status" value="2"/>
</dbReference>
<dbReference type="PROSITE" id="PS51133">
    <property type="entry name" value="ZF_TFIIS_2"/>
    <property type="match status" value="1"/>
</dbReference>
<comment type="similarity">
    <text evidence="2">Belongs to the GAMAD family.</text>
</comment>
<dbReference type="GO" id="GO:0005654">
    <property type="term" value="C:nucleoplasm"/>
    <property type="evidence" value="ECO:0007669"/>
    <property type="project" value="UniProtKB-ARBA"/>
</dbReference>
<dbReference type="AlphaFoldDB" id="A0A915MYR6"/>
<dbReference type="GO" id="GO:0008270">
    <property type="term" value="F:zinc ion binding"/>
    <property type="evidence" value="ECO:0007669"/>
    <property type="project" value="UniProtKB-KW"/>
</dbReference>
<keyword evidence="3 15" id="KW-0240">DNA-directed RNA polymerase</keyword>
<dbReference type="PANTHER" id="PTHR43097:SF4">
    <property type="entry name" value="GLUTAMINE--TRNA LIGASE"/>
    <property type="match status" value="1"/>
</dbReference>
<evidence type="ECO:0000256" key="12">
    <source>
        <dbReference type="ARBA" id="ARBA00023163"/>
    </source>
</evidence>
<dbReference type="InterPro" id="IPR020058">
    <property type="entry name" value="Glu/Gln-tRNA-synth_Ib_cat-dom"/>
</dbReference>
<evidence type="ECO:0000256" key="14">
    <source>
        <dbReference type="PROSITE-ProRule" id="PRU00472"/>
    </source>
</evidence>
<proteinExistence type="inferred from homology"/>
<dbReference type="GO" id="GO:0017101">
    <property type="term" value="C:aminoacyl-tRNA synthetase multienzyme complex"/>
    <property type="evidence" value="ECO:0007669"/>
    <property type="project" value="TreeGrafter"/>
</dbReference>
<dbReference type="InterPro" id="IPR019761">
    <property type="entry name" value="DNA-dir_RNA_pol-M_15_CS"/>
</dbReference>
<dbReference type="Pfam" id="PF00749">
    <property type="entry name" value="tRNA-synt_1c"/>
    <property type="match status" value="1"/>
</dbReference>
<dbReference type="SUPFAM" id="SSF103196">
    <property type="entry name" value="Roadblock/LC7 domain"/>
    <property type="match status" value="1"/>
</dbReference>
<dbReference type="PROSITE" id="PS00178">
    <property type="entry name" value="AA_TRNA_LIGASE_I"/>
    <property type="match status" value="1"/>
</dbReference>
<evidence type="ECO:0000256" key="3">
    <source>
        <dbReference type="ARBA" id="ARBA00022478"/>
    </source>
</evidence>
<evidence type="ECO:0000313" key="18">
    <source>
        <dbReference type="Proteomes" id="UP000887561"/>
    </source>
</evidence>
<evidence type="ECO:0000256" key="7">
    <source>
        <dbReference type="ARBA" id="ARBA00022771"/>
    </source>
</evidence>
<keyword evidence="8" id="KW-0862">Zinc</keyword>
<dbReference type="GO" id="GO:0003676">
    <property type="term" value="F:nucleic acid binding"/>
    <property type="evidence" value="ECO:0007669"/>
    <property type="project" value="InterPro"/>
</dbReference>
<dbReference type="PROSITE" id="PS01030">
    <property type="entry name" value="RNA_POL_M_15KD"/>
    <property type="match status" value="1"/>
</dbReference>
<keyword evidence="12 15" id="KW-0804">Transcription</keyword>
<keyword evidence="11 16" id="KW-0030">Aminoacyl-tRNA synthetase</keyword>
<evidence type="ECO:0000256" key="15">
    <source>
        <dbReference type="RuleBase" id="RU003474"/>
    </source>
</evidence>
<dbReference type="GO" id="GO:0005829">
    <property type="term" value="C:cytosol"/>
    <property type="evidence" value="ECO:0007669"/>
    <property type="project" value="TreeGrafter"/>
</dbReference>
<evidence type="ECO:0000256" key="10">
    <source>
        <dbReference type="ARBA" id="ARBA00022917"/>
    </source>
</evidence>
<dbReference type="Pfam" id="PF03259">
    <property type="entry name" value="Robl_LC7"/>
    <property type="match status" value="1"/>
</dbReference>
<name>A0A915MYR6_MELJA</name>
<keyword evidence="13" id="KW-0539">Nucleus</keyword>
<dbReference type="PANTHER" id="PTHR43097">
    <property type="entry name" value="GLUTAMINE-TRNA LIGASE"/>
    <property type="match status" value="1"/>
</dbReference>
<evidence type="ECO:0000256" key="1">
    <source>
        <dbReference type="ARBA" id="ARBA00004604"/>
    </source>
</evidence>
<dbReference type="InterPro" id="IPR004942">
    <property type="entry name" value="Roadblock/LAMTOR2_dom"/>
</dbReference>